<feature type="region of interest" description="Disordered" evidence="1">
    <location>
        <begin position="1"/>
        <end position="27"/>
    </location>
</feature>
<evidence type="ECO:0000256" key="1">
    <source>
        <dbReference type="SAM" id="MobiDB-lite"/>
    </source>
</evidence>
<accession>A0A9P3PEF9</accession>
<name>A0A9P3PEF9_LYOSH</name>
<reference evidence="2" key="1">
    <citation type="submission" date="2022-07" db="EMBL/GenBank/DDBJ databases">
        <title>The genome of Lyophyllum shimeji provides insight into the initial evolution of ectomycorrhizal fungal genome.</title>
        <authorList>
            <person name="Kobayashi Y."/>
            <person name="Shibata T."/>
            <person name="Hirakawa H."/>
            <person name="Shigenobu S."/>
            <person name="Nishiyama T."/>
            <person name="Yamada A."/>
            <person name="Hasebe M."/>
            <person name="Kawaguchi M."/>
        </authorList>
    </citation>
    <scope>NUCLEOTIDE SEQUENCE</scope>
    <source>
        <strain evidence="2">AT787</strain>
    </source>
</reference>
<feature type="region of interest" description="Disordered" evidence="1">
    <location>
        <begin position="492"/>
        <end position="535"/>
    </location>
</feature>
<evidence type="ECO:0000313" key="3">
    <source>
        <dbReference type="Proteomes" id="UP001063166"/>
    </source>
</evidence>
<dbReference type="Proteomes" id="UP001063166">
    <property type="component" value="Unassembled WGS sequence"/>
</dbReference>
<keyword evidence="3" id="KW-1185">Reference proteome</keyword>
<dbReference type="AlphaFoldDB" id="A0A9P3PEF9"/>
<protein>
    <submittedName>
        <fullName evidence="2">Uncharacterized protein</fullName>
    </submittedName>
</protein>
<dbReference type="OrthoDB" id="2634326at2759"/>
<proteinExistence type="predicted"/>
<organism evidence="2 3">
    <name type="scientific">Lyophyllum shimeji</name>
    <name type="common">Hon-shimeji</name>
    <name type="synonym">Tricholoma shimeji</name>
    <dbReference type="NCBI Taxonomy" id="47721"/>
    <lineage>
        <taxon>Eukaryota</taxon>
        <taxon>Fungi</taxon>
        <taxon>Dikarya</taxon>
        <taxon>Basidiomycota</taxon>
        <taxon>Agaricomycotina</taxon>
        <taxon>Agaricomycetes</taxon>
        <taxon>Agaricomycetidae</taxon>
        <taxon>Agaricales</taxon>
        <taxon>Tricholomatineae</taxon>
        <taxon>Lyophyllaceae</taxon>
        <taxon>Lyophyllum</taxon>
    </lineage>
</organism>
<evidence type="ECO:0000313" key="2">
    <source>
        <dbReference type="EMBL" id="GLB34371.1"/>
    </source>
</evidence>
<dbReference type="EMBL" id="BRPK01000001">
    <property type="protein sequence ID" value="GLB34371.1"/>
    <property type="molecule type" value="Genomic_DNA"/>
</dbReference>
<sequence length="888" mass="97930">MYSTRRTSGSHPLIPPDPALSPPASVLSPPASVLPPPASVLVPPDSPFLHRRIPDSRFIVAPRAPHITIQFLQGKGSLDLFSLDLPLPGLLLIDLVASTRFQALEHKHPSFPVNVGTVCDSASDVTNLSKTSKSFDIFPKYPFSSSQIASRLVSGAIHFLFLVNDIMAAISKSNIRRATRQDLLSNPDLLTHRKDLASTRTPFDGMVGSLVNDGHQIVLSPNVGHTFFPPLGTREMRLRKDFRYGIEDPLCGPQPYIAEFCHLAAIPRKPADADDPLSIMWRVPSKADFDVEPSNIVRGVGFLAYPFANSLALHVDKLQARVAQYSSDPAFPTKIPIISSMTNTLNDMRTRLYSLPMSFRQTQLCVSLVQRCYLELVGCLDYLYIFHPRMIGRAPPAVEVAHTVGAYVQDHAVIQEFVRAGLPVWVVKDWSSFVETRIDAVVPVRLPPTWAVLQDADPPFRPFFTGSVASSRKYMAFGQFARSSMSFPNPFAPTSPSTTSSVSMAASSGPVRGGLATPASVSTATSSGSVKGGLATPSSISISASSGPVRGGLTKQKKANPPYFNRRIASRRGGGRNKFVEIISPLLPPSVEVWREALEAVDTDFSNVRYNTTPADAGYVVPDPGLFVGIKSEEKTVRYLHNWLRNRPALLFRLIAPNSNARPIAVPLWRSLLNYGGASDDGRGQDAARQETLASTRREEIVGILGNALTETGIQTHSSTVVPTWKGKELLTTDMPPPPIVHEVMWELYELNFRFEFVALDSRISTLLDTPLQDRQDLIRGCFPQGHLLNVQIERHAEGLAAEDLSARAPYLLAMVKVMKSWHDCPLLLKDLFERPAEEYTEVEMVEIERVVARFYTQSFFNYFARAPIIPHRLNSPVSLMRRADANT</sequence>
<comment type="caution">
    <text evidence="2">The sequence shown here is derived from an EMBL/GenBank/DDBJ whole genome shotgun (WGS) entry which is preliminary data.</text>
</comment>
<feature type="compositionally biased region" description="Polar residues" evidence="1">
    <location>
        <begin position="1"/>
        <end position="10"/>
    </location>
</feature>
<feature type="region of interest" description="Disordered" evidence="1">
    <location>
        <begin position="545"/>
        <end position="564"/>
    </location>
</feature>
<gene>
    <name evidence="2" type="ORF">LshimejAT787_0112550</name>
</gene>